<protein>
    <submittedName>
        <fullName evidence="1">Uncharacterized protein</fullName>
    </submittedName>
</protein>
<evidence type="ECO:0000313" key="1">
    <source>
        <dbReference type="EMBL" id="MBA4626282.1"/>
    </source>
</evidence>
<sequence>MKQHFACVMRTCVQSNSIFTIQSNHIFKSQPLSSTVIHRITIFDEQIRQDKNPENQIAKQTYFPEGVISYANKKHHHYSFFLMKLTENKLFALFDQFLTHPQ</sequence>
<name>A0A7C9CUY7_OPUST</name>
<dbReference type="EMBL" id="GISG01055763">
    <property type="protein sequence ID" value="MBA4626282.1"/>
    <property type="molecule type" value="Transcribed_RNA"/>
</dbReference>
<accession>A0A7C9CUY7</accession>
<proteinExistence type="predicted"/>
<reference evidence="1" key="2">
    <citation type="submission" date="2020-07" db="EMBL/GenBank/DDBJ databases">
        <authorList>
            <person name="Vera ALvarez R."/>
            <person name="Arias-Moreno D.M."/>
            <person name="Jimenez-Jacinto V."/>
            <person name="Jimenez-Bremont J.F."/>
            <person name="Swaminathan K."/>
            <person name="Moose S.P."/>
            <person name="Guerrero-Gonzalez M.L."/>
            <person name="Marino-Ramirez L."/>
            <person name="Landsman D."/>
            <person name="Rodriguez-Kessler M."/>
            <person name="Delgado-Sanchez P."/>
        </authorList>
    </citation>
    <scope>NUCLEOTIDE SEQUENCE</scope>
    <source>
        <tissue evidence="1">Cladode</tissue>
    </source>
</reference>
<reference evidence="1" key="1">
    <citation type="journal article" date="2013" name="J. Plant Res.">
        <title>Effect of fungi and light on seed germination of three Opuntia species from semiarid lands of central Mexico.</title>
        <authorList>
            <person name="Delgado-Sanchez P."/>
            <person name="Jimenez-Bremont J.F."/>
            <person name="Guerrero-Gonzalez Mde L."/>
            <person name="Flores J."/>
        </authorList>
    </citation>
    <scope>NUCLEOTIDE SEQUENCE</scope>
    <source>
        <tissue evidence="1">Cladode</tissue>
    </source>
</reference>
<dbReference type="EMBL" id="GISG01055765">
    <property type="protein sequence ID" value="MBA4626283.1"/>
    <property type="molecule type" value="Transcribed_RNA"/>
</dbReference>
<dbReference type="AlphaFoldDB" id="A0A7C9CUY7"/>
<organism evidence="1">
    <name type="scientific">Opuntia streptacantha</name>
    <name type="common">Prickly pear cactus</name>
    <name type="synonym">Opuntia cardona</name>
    <dbReference type="NCBI Taxonomy" id="393608"/>
    <lineage>
        <taxon>Eukaryota</taxon>
        <taxon>Viridiplantae</taxon>
        <taxon>Streptophyta</taxon>
        <taxon>Embryophyta</taxon>
        <taxon>Tracheophyta</taxon>
        <taxon>Spermatophyta</taxon>
        <taxon>Magnoliopsida</taxon>
        <taxon>eudicotyledons</taxon>
        <taxon>Gunneridae</taxon>
        <taxon>Pentapetalae</taxon>
        <taxon>Caryophyllales</taxon>
        <taxon>Cactineae</taxon>
        <taxon>Cactaceae</taxon>
        <taxon>Opuntioideae</taxon>
        <taxon>Opuntia</taxon>
    </lineage>
</organism>